<dbReference type="RefSeq" id="WP_345885181.1">
    <property type="nucleotide sequence ID" value="NZ_JBDFRB010000007.1"/>
</dbReference>
<feature type="compositionally biased region" description="Basic and acidic residues" evidence="1">
    <location>
        <begin position="34"/>
        <end position="48"/>
    </location>
</feature>
<proteinExistence type="predicted"/>
<dbReference type="Pfam" id="PF13454">
    <property type="entry name" value="NAD_binding_9"/>
    <property type="match status" value="1"/>
</dbReference>
<feature type="region of interest" description="Disordered" evidence="1">
    <location>
        <begin position="33"/>
        <end position="62"/>
    </location>
</feature>
<dbReference type="SUPFAM" id="SSF51905">
    <property type="entry name" value="FAD/NAD(P)-binding domain"/>
    <property type="match status" value="1"/>
</dbReference>
<reference evidence="3 4" key="1">
    <citation type="submission" date="2024-05" db="EMBL/GenBank/DDBJ databases">
        <title>Sinomonas sp. nov., isolated from a waste landfill.</title>
        <authorList>
            <person name="Zhao Y."/>
        </authorList>
    </citation>
    <scope>NUCLEOTIDE SEQUENCE [LARGE SCALE GENOMIC DNA]</scope>
    <source>
        <strain evidence="3 4">CCTCC AB2014300</strain>
    </source>
</reference>
<dbReference type="InterPro" id="IPR036188">
    <property type="entry name" value="FAD/NAD-bd_sf"/>
</dbReference>
<organism evidence="3 4">
    <name type="scientific">Sinomonas halotolerans</name>
    <dbReference type="NCBI Taxonomy" id="1644133"/>
    <lineage>
        <taxon>Bacteria</taxon>
        <taxon>Bacillati</taxon>
        <taxon>Actinomycetota</taxon>
        <taxon>Actinomycetes</taxon>
        <taxon>Micrococcales</taxon>
        <taxon>Micrococcaceae</taxon>
        <taxon>Sinomonas</taxon>
    </lineage>
</organism>
<comment type="caution">
    <text evidence="3">The sequence shown here is derived from an EMBL/GenBank/DDBJ whole genome shotgun (WGS) entry which is preliminary data.</text>
</comment>
<accession>A0ABU9X088</accession>
<dbReference type="EMBL" id="JBDFRB010000007">
    <property type="protein sequence ID" value="MEN2744863.1"/>
    <property type="molecule type" value="Genomic_DNA"/>
</dbReference>
<protein>
    <submittedName>
        <fullName evidence="3">FAD/NAD(P)-binding protein</fullName>
    </submittedName>
</protein>
<dbReference type="PANTHER" id="PTHR40254:SF1">
    <property type="entry name" value="BLR0577 PROTEIN"/>
    <property type="match status" value="1"/>
</dbReference>
<gene>
    <name evidence="3" type="ORF">ABCQ75_09970</name>
</gene>
<dbReference type="PANTHER" id="PTHR40254">
    <property type="entry name" value="BLR0577 PROTEIN"/>
    <property type="match status" value="1"/>
</dbReference>
<sequence length="682" mass="72173">MVRGGAMRVAVVGGGPRGASAVERLLANWAAVHSSEHDAGHPPRRDPRLGGNPPTRAGQPRPERLEITVFDPYEPGPGRVWRTEQPRLFLMNTQSFYPTVIPSEPGLAPPLAGGSFDQWRAAQRAAIEDGCCGLTGQERAEVESLGPDGFPPRALYGRYLADTWSALLAAAPPGVEVEHVPHEVVRLGRTPHGFALTLGDGPSDAVHAREADAVVLAVGHIPAQLGREQRALAEAAGTLGLAYFPPAAPADVDWDRVPAGETVLVRGMGLNFFDVMVQLTQGRGGTFTDDGDRLAYVPSGREPRIVAASRRGLPYRGKAELGAYYAPSVQLRWLTREAALAPRRAGIEPSFDADLWPLLHRDALWAYYSTLARVEAESVAPGFLDRFAAALALEGPGWEPEASRVVRDGVVRARRLDLRALAAPLAGWHARDRAELDARVLACLDEDAAGSARGEDDPVKMAVAALHRGRAVLKEAVADGGITEESWAAGLRGWFEGLVEGLASGPPALRIRQLAALMRAGVVSTVGPEPRFGLERTGPGAPCFTAASPWVGGPEVRARCLVEALAPVNRVGQADSALVTGLLADGLARPRFLAGADGTPRPSSGFDVTAPPYRALDVNGQTVEGLYVLGLQLSAVQWGTAIAAEAHPFAAPGEAHDGAPYPSGQRTLRDADAIARHILGLP</sequence>
<keyword evidence="4" id="KW-1185">Reference proteome</keyword>
<evidence type="ECO:0000313" key="4">
    <source>
        <dbReference type="Proteomes" id="UP001422074"/>
    </source>
</evidence>
<evidence type="ECO:0000259" key="2">
    <source>
        <dbReference type="Pfam" id="PF13454"/>
    </source>
</evidence>
<dbReference type="InterPro" id="IPR038732">
    <property type="entry name" value="HpyO/CreE_NAD-binding"/>
</dbReference>
<name>A0ABU9X088_9MICC</name>
<feature type="domain" description="FAD-dependent urate hydroxylase HpyO/Asp monooxygenase CreE-like FAD/NAD(P)-binding" evidence="2">
    <location>
        <begin position="61"/>
        <end position="220"/>
    </location>
</feature>
<evidence type="ECO:0000313" key="3">
    <source>
        <dbReference type="EMBL" id="MEN2744863.1"/>
    </source>
</evidence>
<evidence type="ECO:0000256" key="1">
    <source>
        <dbReference type="SAM" id="MobiDB-lite"/>
    </source>
</evidence>
<dbReference type="Proteomes" id="UP001422074">
    <property type="component" value="Unassembled WGS sequence"/>
</dbReference>
<dbReference type="InterPro" id="IPR052189">
    <property type="entry name" value="L-asp_N-monooxygenase_NS-form"/>
</dbReference>